<dbReference type="Proteomes" id="UP000233769">
    <property type="component" value="Chromosome tk0001"/>
</dbReference>
<gene>
    <name evidence="1" type="ORF">TK0001_5942</name>
</gene>
<sequence length="25" mass="2850">MVVSETPNNKLKRTEKSGSWIVKFA</sequence>
<proteinExistence type="predicted"/>
<evidence type="ECO:0000313" key="1">
    <source>
        <dbReference type="EMBL" id="SOR32501.1"/>
    </source>
</evidence>
<dbReference type="EMBL" id="LT962688">
    <property type="protein sequence ID" value="SOR32501.1"/>
    <property type="molecule type" value="Genomic_DNA"/>
</dbReference>
<organism evidence="1 2">
    <name type="scientific">Methylorubrum extorquens</name>
    <name type="common">Methylobacterium dichloromethanicum</name>
    <name type="synonym">Methylobacterium extorquens</name>
    <dbReference type="NCBI Taxonomy" id="408"/>
    <lineage>
        <taxon>Bacteria</taxon>
        <taxon>Pseudomonadati</taxon>
        <taxon>Pseudomonadota</taxon>
        <taxon>Alphaproteobacteria</taxon>
        <taxon>Hyphomicrobiales</taxon>
        <taxon>Methylobacteriaceae</taxon>
        <taxon>Methylorubrum</taxon>
    </lineage>
</organism>
<reference evidence="2" key="1">
    <citation type="submission" date="2017-10" db="EMBL/GenBank/DDBJ databases">
        <authorList>
            <person name="Regsiter A."/>
            <person name="William W."/>
        </authorList>
    </citation>
    <scope>NUCLEOTIDE SEQUENCE [LARGE SCALE GENOMIC DNA]</scope>
</reference>
<dbReference type="AlphaFoldDB" id="A0A2N9AYV5"/>
<protein>
    <submittedName>
        <fullName evidence="1">Uncharacterized protein</fullName>
    </submittedName>
</protein>
<accession>A0A2N9AYV5</accession>
<evidence type="ECO:0000313" key="2">
    <source>
        <dbReference type="Proteomes" id="UP000233769"/>
    </source>
</evidence>
<name>A0A2N9AYV5_METEX</name>